<feature type="region of interest" description="Disordered" evidence="4">
    <location>
        <begin position="1"/>
        <end position="28"/>
    </location>
</feature>
<gene>
    <name evidence="3" type="primary">rsgA</name>
    <name evidence="7" type="ORF">SAMN05443662_1214</name>
</gene>
<dbReference type="InterPro" id="IPR010914">
    <property type="entry name" value="RsgA_GTPase_dom"/>
</dbReference>
<dbReference type="HAMAP" id="MF_01820">
    <property type="entry name" value="GTPase_RsgA"/>
    <property type="match status" value="1"/>
</dbReference>
<dbReference type="Gene3D" id="2.40.50.140">
    <property type="entry name" value="Nucleic acid-binding proteins"/>
    <property type="match status" value="1"/>
</dbReference>
<feature type="binding site" evidence="3">
    <location>
        <position position="293"/>
    </location>
    <ligand>
        <name>Zn(2+)</name>
        <dbReference type="ChEBI" id="CHEBI:29105"/>
    </ligand>
</feature>
<evidence type="ECO:0000256" key="4">
    <source>
        <dbReference type="SAM" id="MobiDB-lite"/>
    </source>
</evidence>
<feature type="binding site" evidence="3">
    <location>
        <position position="288"/>
    </location>
    <ligand>
        <name>Zn(2+)</name>
        <dbReference type="ChEBI" id="CHEBI:29105"/>
    </ligand>
</feature>
<reference evidence="7 8" key="1">
    <citation type="submission" date="2016-11" db="EMBL/GenBank/DDBJ databases">
        <authorList>
            <person name="Jaros S."/>
            <person name="Januszkiewicz K."/>
            <person name="Wedrychowicz H."/>
        </authorList>
    </citation>
    <scope>NUCLEOTIDE SEQUENCE [LARGE SCALE GENOMIC DNA]</scope>
    <source>
        <strain evidence="7 8">DSM 17737</strain>
    </source>
</reference>
<feature type="binding site" evidence="3">
    <location>
        <position position="295"/>
    </location>
    <ligand>
        <name>Zn(2+)</name>
        <dbReference type="ChEBI" id="CHEBI:29105"/>
    </ligand>
</feature>
<feature type="binding site" evidence="3">
    <location>
        <begin position="150"/>
        <end position="153"/>
    </location>
    <ligand>
        <name>GTP</name>
        <dbReference type="ChEBI" id="CHEBI:37565"/>
    </ligand>
</feature>
<evidence type="ECO:0000256" key="1">
    <source>
        <dbReference type="ARBA" id="ARBA00022741"/>
    </source>
</evidence>
<protein>
    <recommendedName>
        <fullName evidence="3">Small ribosomal subunit biogenesis GTPase RsgA</fullName>
        <ecNumber evidence="3">3.6.1.-</ecNumber>
    </recommendedName>
</protein>
<feature type="binding site" evidence="3">
    <location>
        <begin position="205"/>
        <end position="213"/>
    </location>
    <ligand>
        <name>GTP</name>
        <dbReference type="ChEBI" id="CHEBI:37565"/>
    </ligand>
</feature>
<keyword evidence="3" id="KW-0963">Cytoplasm</keyword>
<dbReference type="PROSITE" id="PS51721">
    <property type="entry name" value="G_CP"/>
    <property type="match status" value="1"/>
</dbReference>
<dbReference type="Proteomes" id="UP000198461">
    <property type="component" value="Unassembled WGS sequence"/>
</dbReference>
<proteinExistence type="inferred from homology"/>
<dbReference type="InterPro" id="IPR004881">
    <property type="entry name" value="Ribosome_biogen_GTPase_RsgA"/>
</dbReference>
<keyword evidence="8" id="KW-1185">Reference proteome</keyword>
<name>A0A1N6G6I3_9GAMM</name>
<feature type="binding site" evidence="3">
    <location>
        <position position="301"/>
    </location>
    <ligand>
        <name>Zn(2+)</name>
        <dbReference type="ChEBI" id="CHEBI:29105"/>
    </ligand>
</feature>
<keyword evidence="3" id="KW-0690">Ribosome biogenesis</keyword>
<keyword evidence="3" id="KW-0479">Metal-binding</keyword>
<dbReference type="AlphaFoldDB" id="A0A1N6G6I3"/>
<evidence type="ECO:0000256" key="3">
    <source>
        <dbReference type="HAMAP-Rule" id="MF_01820"/>
    </source>
</evidence>
<dbReference type="GO" id="GO:0005525">
    <property type="term" value="F:GTP binding"/>
    <property type="evidence" value="ECO:0007669"/>
    <property type="project" value="UniProtKB-UniRule"/>
</dbReference>
<dbReference type="RefSeq" id="WP_074201502.1">
    <property type="nucleotide sequence ID" value="NZ_FSRE01000003.1"/>
</dbReference>
<organism evidence="7 8">
    <name type="scientific">Sulfurivirga caldicuralii</name>
    <dbReference type="NCBI Taxonomy" id="364032"/>
    <lineage>
        <taxon>Bacteria</taxon>
        <taxon>Pseudomonadati</taxon>
        <taxon>Pseudomonadota</taxon>
        <taxon>Gammaproteobacteria</taxon>
        <taxon>Thiotrichales</taxon>
        <taxon>Piscirickettsiaceae</taxon>
        <taxon>Sulfurivirga</taxon>
    </lineage>
</organism>
<keyword evidence="3" id="KW-0378">Hydrolase</keyword>
<dbReference type="PANTHER" id="PTHR32120:SF11">
    <property type="entry name" value="SMALL RIBOSOMAL SUBUNIT BIOGENESIS GTPASE RSGA 1, MITOCHONDRIAL-RELATED"/>
    <property type="match status" value="1"/>
</dbReference>
<dbReference type="OrthoDB" id="9809485at2"/>
<dbReference type="GO" id="GO:0003924">
    <property type="term" value="F:GTPase activity"/>
    <property type="evidence" value="ECO:0007669"/>
    <property type="project" value="UniProtKB-UniRule"/>
</dbReference>
<dbReference type="InterPro" id="IPR027417">
    <property type="entry name" value="P-loop_NTPase"/>
</dbReference>
<comment type="similarity">
    <text evidence="3">Belongs to the TRAFAC class YlqF/YawG GTPase family. RsgA subfamily.</text>
</comment>
<comment type="subcellular location">
    <subcellularLocation>
        <location evidence="3">Cytoplasm</location>
    </subcellularLocation>
</comment>
<dbReference type="GO" id="GO:0019843">
    <property type="term" value="F:rRNA binding"/>
    <property type="evidence" value="ECO:0007669"/>
    <property type="project" value="UniProtKB-KW"/>
</dbReference>
<comment type="subunit">
    <text evidence="3">Monomer. Associates with 30S ribosomal subunit, binds 16S rRNA.</text>
</comment>
<comment type="cofactor">
    <cofactor evidence="3">
        <name>Zn(2+)</name>
        <dbReference type="ChEBI" id="CHEBI:29105"/>
    </cofactor>
    <text evidence="3">Binds 1 zinc ion per subunit.</text>
</comment>
<dbReference type="InterPro" id="IPR012340">
    <property type="entry name" value="NA-bd_OB-fold"/>
</dbReference>
<dbReference type="Pfam" id="PF03193">
    <property type="entry name" value="RsgA_GTPase"/>
    <property type="match status" value="1"/>
</dbReference>
<dbReference type="GO" id="GO:0005737">
    <property type="term" value="C:cytoplasm"/>
    <property type="evidence" value="ECO:0007669"/>
    <property type="project" value="UniProtKB-SubCell"/>
</dbReference>
<dbReference type="STRING" id="364032.SAMN05443662_1214"/>
<evidence type="ECO:0000256" key="2">
    <source>
        <dbReference type="ARBA" id="ARBA00023134"/>
    </source>
</evidence>
<feature type="domain" description="EngC GTPase" evidence="5">
    <location>
        <begin position="111"/>
        <end position="261"/>
    </location>
</feature>
<keyword evidence="2 3" id="KW-0342">GTP-binding</keyword>
<dbReference type="GO" id="GO:0042274">
    <property type="term" value="P:ribosomal small subunit biogenesis"/>
    <property type="evidence" value="ECO:0007669"/>
    <property type="project" value="UniProtKB-UniRule"/>
</dbReference>
<keyword evidence="3" id="KW-0862">Zinc</keyword>
<keyword evidence="3" id="KW-0694">RNA-binding</keyword>
<sequence length="329" mass="35852">MGKHTRRKLNRQQQRRVEQRRDATALTAEEKAQASEGVVITNFGKRVLVEGPDGETYNCAIRQNLGKLVAGDRVLWQKTGVEGEGVVIALEPRQSLLARPGFRGQDRMIAANIDRIGIVAPLDPGIHPDMIDRYLVACCQLGFEPLLIVNKTDLIESEDQWEELAEVLLTYDELELPIFPVSAVDGSGLDDLKAALQGHTSVFVGPSGAGKSSLIKALIPDLDIRIGALSHATGLGTHTTTNSVLYHLPDGGDLIDSPGVRLFSPQKPENLKELEACFPEIHAAAQGCRFNDCTHTDEPGCAVLAAVAEGDIAFSRYHSFQRLREEFGL</sequence>
<dbReference type="EC" id="3.6.1.-" evidence="3"/>
<dbReference type="EMBL" id="FSRE01000003">
    <property type="protein sequence ID" value="SIO03156.1"/>
    <property type="molecule type" value="Genomic_DNA"/>
</dbReference>
<evidence type="ECO:0000259" key="5">
    <source>
        <dbReference type="PROSITE" id="PS50936"/>
    </source>
</evidence>
<dbReference type="CDD" id="cd01854">
    <property type="entry name" value="YjeQ_EngC"/>
    <property type="match status" value="1"/>
</dbReference>
<evidence type="ECO:0000259" key="6">
    <source>
        <dbReference type="PROSITE" id="PS51721"/>
    </source>
</evidence>
<dbReference type="Gene3D" id="1.10.40.50">
    <property type="entry name" value="Probable gtpase engc, domain 3"/>
    <property type="match status" value="1"/>
</dbReference>
<feature type="compositionally biased region" description="Basic and acidic residues" evidence="4">
    <location>
        <begin position="15"/>
        <end position="28"/>
    </location>
</feature>
<evidence type="ECO:0000313" key="7">
    <source>
        <dbReference type="EMBL" id="SIO03156.1"/>
    </source>
</evidence>
<comment type="function">
    <text evidence="3">One of several proteins that assist in the late maturation steps of the functional core of the 30S ribosomal subunit. Helps release RbfA from mature subunits. May play a role in the assembly of ribosomal proteins into the subunit. Circularly permuted GTPase that catalyzes slow GTP hydrolysis, GTPase activity is stimulated by the 30S ribosomal subunit.</text>
</comment>
<dbReference type="SUPFAM" id="SSF52540">
    <property type="entry name" value="P-loop containing nucleoside triphosphate hydrolases"/>
    <property type="match status" value="1"/>
</dbReference>
<dbReference type="GO" id="GO:0046872">
    <property type="term" value="F:metal ion binding"/>
    <property type="evidence" value="ECO:0007669"/>
    <property type="project" value="UniProtKB-KW"/>
</dbReference>
<feature type="compositionally biased region" description="Basic residues" evidence="4">
    <location>
        <begin position="1"/>
        <end position="14"/>
    </location>
</feature>
<keyword evidence="3" id="KW-0699">rRNA-binding</keyword>
<dbReference type="Gene3D" id="3.40.50.300">
    <property type="entry name" value="P-loop containing nucleotide triphosphate hydrolases"/>
    <property type="match status" value="1"/>
</dbReference>
<dbReference type="PROSITE" id="PS50936">
    <property type="entry name" value="ENGC_GTPASE"/>
    <property type="match status" value="1"/>
</dbReference>
<dbReference type="InterPro" id="IPR030378">
    <property type="entry name" value="G_CP_dom"/>
</dbReference>
<keyword evidence="1 3" id="KW-0547">Nucleotide-binding</keyword>
<accession>A0A1N6G6I3</accession>
<evidence type="ECO:0000313" key="8">
    <source>
        <dbReference type="Proteomes" id="UP000198461"/>
    </source>
</evidence>
<dbReference type="PANTHER" id="PTHR32120">
    <property type="entry name" value="SMALL RIBOSOMAL SUBUNIT BIOGENESIS GTPASE RSGA"/>
    <property type="match status" value="1"/>
</dbReference>
<feature type="domain" description="CP-type G" evidence="6">
    <location>
        <begin position="102"/>
        <end position="263"/>
    </location>
</feature>
<dbReference type="NCBIfam" id="TIGR00157">
    <property type="entry name" value="ribosome small subunit-dependent GTPase A"/>
    <property type="match status" value="1"/>
</dbReference>